<reference evidence="4" key="1">
    <citation type="submission" date="2021-02" db="EMBL/GenBank/DDBJ databases">
        <authorList>
            <person name="Nowell W R."/>
        </authorList>
    </citation>
    <scope>NUCLEOTIDE SEQUENCE</scope>
</reference>
<dbReference type="SUPFAM" id="SSF57667">
    <property type="entry name" value="beta-beta-alpha zinc fingers"/>
    <property type="match status" value="2"/>
</dbReference>
<evidence type="ECO:0000256" key="1">
    <source>
        <dbReference type="PROSITE-ProRule" id="PRU00042"/>
    </source>
</evidence>
<evidence type="ECO:0000313" key="5">
    <source>
        <dbReference type="EMBL" id="CAF4138223.1"/>
    </source>
</evidence>
<proteinExistence type="predicted"/>
<dbReference type="Proteomes" id="UP000663891">
    <property type="component" value="Unassembled WGS sequence"/>
</dbReference>
<dbReference type="InterPro" id="IPR013087">
    <property type="entry name" value="Znf_C2H2_type"/>
</dbReference>
<organism evidence="4 6">
    <name type="scientific">Adineta steineri</name>
    <dbReference type="NCBI Taxonomy" id="433720"/>
    <lineage>
        <taxon>Eukaryota</taxon>
        <taxon>Metazoa</taxon>
        <taxon>Spiralia</taxon>
        <taxon>Gnathifera</taxon>
        <taxon>Rotifera</taxon>
        <taxon>Eurotatoria</taxon>
        <taxon>Bdelloidea</taxon>
        <taxon>Adinetida</taxon>
        <taxon>Adinetidae</taxon>
        <taxon>Adineta</taxon>
    </lineage>
</organism>
<feature type="region of interest" description="Disordered" evidence="2">
    <location>
        <begin position="1"/>
        <end position="62"/>
    </location>
</feature>
<feature type="compositionally biased region" description="Low complexity" evidence="2">
    <location>
        <begin position="475"/>
        <end position="487"/>
    </location>
</feature>
<dbReference type="InterPro" id="IPR003604">
    <property type="entry name" value="Matrin/U1-like-C_Znf_C2H2"/>
</dbReference>
<feature type="compositionally biased region" description="Gly residues" evidence="2">
    <location>
        <begin position="457"/>
        <end position="474"/>
    </location>
</feature>
<evidence type="ECO:0000259" key="3">
    <source>
        <dbReference type="PROSITE" id="PS50157"/>
    </source>
</evidence>
<dbReference type="InterPro" id="IPR036236">
    <property type="entry name" value="Znf_C2H2_sf"/>
</dbReference>
<dbReference type="EMBL" id="CAJOAY010006363">
    <property type="protein sequence ID" value="CAF4138223.1"/>
    <property type="molecule type" value="Genomic_DNA"/>
</dbReference>
<evidence type="ECO:0000313" key="6">
    <source>
        <dbReference type="Proteomes" id="UP000663891"/>
    </source>
</evidence>
<dbReference type="Proteomes" id="UP000663881">
    <property type="component" value="Unassembled WGS sequence"/>
</dbReference>
<feature type="compositionally biased region" description="Polar residues" evidence="2">
    <location>
        <begin position="488"/>
        <end position="504"/>
    </location>
</feature>
<feature type="compositionally biased region" description="Acidic residues" evidence="2">
    <location>
        <begin position="28"/>
        <end position="62"/>
    </location>
</feature>
<keyword evidence="1" id="KW-0862">Zinc</keyword>
<dbReference type="GO" id="GO:0003676">
    <property type="term" value="F:nucleic acid binding"/>
    <property type="evidence" value="ECO:0007669"/>
    <property type="project" value="InterPro"/>
</dbReference>
<dbReference type="GO" id="GO:0008270">
    <property type="term" value="F:zinc ion binding"/>
    <property type="evidence" value="ECO:0007669"/>
    <property type="project" value="UniProtKB-KW"/>
</dbReference>
<dbReference type="EMBL" id="CAJNON010000082">
    <property type="protein sequence ID" value="CAF0935224.1"/>
    <property type="molecule type" value="Genomic_DNA"/>
</dbReference>
<protein>
    <recommendedName>
        <fullName evidence="3">C2H2-type domain-containing protein</fullName>
    </recommendedName>
</protein>
<keyword evidence="1" id="KW-0863">Zinc-finger</keyword>
<dbReference type="PROSITE" id="PS00028">
    <property type="entry name" value="ZINC_FINGER_C2H2_1"/>
    <property type="match status" value="2"/>
</dbReference>
<feature type="compositionally biased region" description="Polar residues" evidence="2">
    <location>
        <begin position="512"/>
        <end position="537"/>
    </location>
</feature>
<dbReference type="PROSITE" id="PS50157">
    <property type="entry name" value="ZINC_FINGER_C2H2_2"/>
    <property type="match status" value="1"/>
</dbReference>
<evidence type="ECO:0000256" key="2">
    <source>
        <dbReference type="SAM" id="MobiDB-lite"/>
    </source>
</evidence>
<feature type="compositionally biased region" description="Low complexity" evidence="2">
    <location>
        <begin position="547"/>
        <end position="558"/>
    </location>
</feature>
<feature type="compositionally biased region" description="Acidic residues" evidence="2">
    <location>
        <begin position="1"/>
        <end position="19"/>
    </location>
</feature>
<dbReference type="AlphaFoldDB" id="A0A814C2K3"/>
<feature type="domain" description="C2H2-type" evidence="3">
    <location>
        <begin position="342"/>
        <end position="366"/>
    </location>
</feature>
<feature type="region of interest" description="Disordered" evidence="2">
    <location>
        <begin position="446"/>
        <end position="586"/>
    </location>
</feature>
<sequence>MFANDDEDDEWNNESEEDQPQGYQALLDPDDEESITAEDEEIEDDHEEEEEEIESIEEEVPIDDGQIKPFTCTLCTVSFSKFEGYREHFVSTEHRYKRRDEKKRLGEGCTIETSPVEVFVNLLLYNKIPFESIQINIQPVDCSVSGSLEYNNNKYEYQHASTLNDLYQVLVNKFNQDYEKYQLKMPPQSFFVARDICRKEVENVWTVPRYCDDTGKSDEQIIKEVLDFCVFTNVEPERERLIGHSIQTWRMFHRQETKPGFWCDMCKQCFRKRKAIICHFETSEKHEKNLKHLPPYRRAVQHSLFTGRLLNQFIDIDKLNYYRSRVNAYRLPPSHKTLKNAYYCTFCKKSFESTYSLEKHLAWKNHRDILRKRHQNDLDNLSRLVTYLNFNQLSHEQRNGGIQQMVKTPDEYRLKYNLEPMTIENLQEDIVRFDTQLAQQVMHNIQNQQGNNNRFNRGGGGGRGRGRGGRGGQPFRGQGFRPRGGNFHQQNGQHFNPGQFNQPRHYQPRPFNPNQSYPQNNFHLPTSFRPPNQNFVNEYNKRPYPQNNNNNYNNNYYNPRQSWANKRPRFDQPHQPPPPQYQQPSSSNRIDYRYVANQNTYQQQQQFH</sequence>
<comment type="caution">
    <text evidence="4">The sequence shown here is derived from an EMBL/GenBank/DDBJ whole genome shotgun (WGS) entry which is preliminary data.</text>
</comment>
<name>A0A814C2K3_9BILA</name>
<dbReference type="SMART" id="SM00451">
    <property type="entry name" value="ZnF_U1"/>
    <property type="match status" value="3"/>
</dbReference>
<accession>A0A814C2K3</accession>
<dbReference type="SMART" id="SM00355">
    <property type="entry name" value="ZnF_C2H2"/>
    <property type="match status" value="3"/>
</dbReference>
<evidence type="ECO:0000313" key="4">
    <source>
        <dbReference type="EMBL" id="CAF0935224.1"/>
    </source>
</evidence>
<feature type="compositionally biased region" description="Low complexity" evidence="2">
    <location>
        <begin position="446"/>
        <end position="456"/>
    </location>
</feature>
<gene>
    <name evidence="5" type="ORF">OKA104_LOCUS37608</name>
    <name evidence="4" type="ORF">VCS650_LOCUS11168</name>
</gene>
<keyword evidence="1" id="KW-0479">Metal-binding</keyword>
<dbReference type="OrthoDB" id="10041465at2759"/>